<gene>
    <name evidence="5" type="ORF">SEMRO_1670_G290000.1</name>
</gene>
<dbReference type="OrthoDB" id="192148at2759"/>
<dbReference type="InterPro" id="IPR002110">
    <property type="entry name" value="Ankyrin_rpt"/>
</dbReference>
<feature type="compositionally biased region" description="Basic and acidic residues" evidence="4">
    <location>
        <begin position="1084"/>
        <end position="1093"/>
    </location>
</feature>
<dbReference type="PANTHER" id="PTHR24186">
    <property type="entry name" value="PROTEIN PHOSPHATASE 1 REGULATORY SUBUNIT"/>
    <property type="match status" value="1"/>
</dbReference>
<dbReference type="SUPFAM" id="SSF48403">
    <property type="entry name" value="Ankyrin repeat"/>
    <property type="match status" value="2"/>
</dbReference>
<evidence type="ECO:0000313" key="5">
    <source>
        <dbReference type="EMBL" id="CAB9525390.1"/>
    </source>
</evidence>
<dbReference type="Gene3D" id="1.10.510.10">
    <property type="entry name" value="Transferase(Phosphotransferase) domain 1"/>
    <property type="match status" value="1"/>
</dbReference>
<dbReference type="PANTHER" id="PTHR24186:SF38">
    <property type="entry name" value="ANKYRIN REPEAT FAMILY PROTEIN"/>
    <property type="match status" value="1"/>
</dbReference>
<protein>
    <submittedName>
        <fullName evidence="5">Ankyrin Repeat</fullName>
    </submittedName>
</protein>
<dbReference type="Proteomes" id="UP001153069">
    <property type="component" value="Unassembled WGS sequence"/>
</dbReference>
<dbReference type="AlphaFoldDB" id="A0A9N8ES23"/>
<keyword evidence="1" id="KW-0677">Repeat</keyword>
<dbReference type="SUPFAM" id="SSF56112">
    <property type="entry name" value="Protein kinase-like (PK-like)"/>
    <property type="match status" value="1"/>
</dbReference>
<evidence type="ECO:0000256" key="4">
    <source>
        <dbReference type="SAM" id="MobiDB-lite"/>
    </source>
</evidence>
<dbReference type="Gene3D" id="1.25.40.20">
    <property type="entry name" value="Ankyrin repeat-containing domain"/>
    <property type="match status" value="3"/>
</dbReference>
<dbReference type="GO" id="GO:0005886">
    <property type="term" value="C:plasma membrane"/>
    <property type="evidence" value="ECO:0007669"/>
    <property type="project" value="TreeGrafter"/>
</dbReference>
<keyword evidence="2" id="KW-0040">ANK repeat</keyword>
<evidence type="ECO:0000256" key="2">
    <source>
        <dbReference type="ARBA" id="ARBA00023043"/>
    </source>
</evidence>
<dbReference type="InterPro" id="IPR011009">
    <property type="entry name" value="Kinase-like_dom_sf"/>
</dbReference>
<keyword evidence="3" id="KW-0175">Coiled coil</keyword>
<feature type="coiled-coil region" evidence="3">
    <location>
        <begin position="959"/>
        <end position="986"/>
    </location>
</feature>
<sequence length="1093" mass="119526">MFRTTQISIALDNALRERFWSHDTTEKVKAMLMNEKDANLKSLRKKYEGTLLHMAVGYGAPVDMVEAILEKLPGTAKITTKKSKQTALHWGMDGYASTDAIRLVLNANPQAAKIKDSNGRLPLHLGMYRRAPLDAIKVVLEAYPQATKVQDNNGHTPLHSGVSVGFKQMKKSTRPWIQENIEYVVGQDPQAAEIKTKRGRTPLHILLENGAYTTTVMTVVNACPSSLDVKDSLGRTTLHAAIANGTPARVLAAIVENYPSKVVSVGTIPDKKTLAHLIMEKKESAGAVWAILNAYRQCSPDDSSQPPPYEKPDVNGQTPLHIGMIHGASPAAITAVLNAFPEAASIVDTFGQTPLALGVGFGASLEAIFPVLKAFPNAAKLVDSSGNTPLFVGISKKITCYIIEAILVVCPSSGTTRNTDGLSPLHHAIQQETPDVEVVSTILRCCPEAAKTTDLDGNTPLLSLFIKTYGTDVRAVSSPPLKQLKVMTQIWTMLCDVYPLAAELENYAGLSPISCLVTMSSMSAVRPTSPRAKGDPSQGINRSCTFLQLRALLKGLRDGRPLKKLCSLRCTDLLELFLALFGDTNAGQSTPDRLKLQTNHVANIDLNRERVRGWTLLEILADLDNEDSCSILLQIVEDQLGKLQEPNGTIHIKCQHRAAPIVFLSKEVVGEDTMRKVADRAKLSVGSNELRQWGQVYGRFLRKYQIDKRKEPKHISETCVVVFATESRLDENGRQQEHPVALKFLHNRDAFYREIDMRAVISKREVSVGDGEQGKLSSQACVVPILACYTSRPKSEMEDFYAIMTDSPSVESGVDFGELKTYEHLRLQCPAGQGGSEELQYLLVMECGAGLDLNDVISHQNIAGRDLSMVLAIGSGIAKCLQFLNEECRMVHGDVKARNFVSLGVGAGYAAIDLDNAASIAGGGVVGKKRTSSGYLPPEQAAIEGSRRRKANDNADLALPAVRAELEDLKMKVQAANDEQNFEEQLRLLHAHKELEGRLRQIETGDLPVKPVQASPQYDMWCFGALLFYLCTGVQLFNMDFREDVNDTDLAAIENWNKDALLSKLKQATCLEGSDQQTGNCPVKPKEVGAARS</sequence>
<evidence type="ECO:0000256" key="1">
    <source>
        <dbReference type="ARBA" id="ARBA00022737"/>
    </source>
</evidence>
<feature type="region of interest" description="Disordered" evidence="4">
    <location>
        <begin position="1073"/>
        <end position="1093"/>
    </location>
</feature>
<evidence type="ECO:0000256" key="3">
    <source>
        <dbReference type="SAM" id="Coils"/>
    </source>
</evidence>
<dbReference type="InterPro" id="IPR036770">
    <property type="entry name" value="Ankyrin_rpt-contain_sf"/>
</dbReference>
<accession>A0A9N8ES23</accession>
<dbReference type="SMART" id="SM00248">
    <property type="entry name" value="ANK"/>
    <property type="match status" value="7"/>
</dbReference>
<dbReference type="EMBL" id="CAICTM010001668">
    <property type="protein sequence ID" value="CAB9525390.1"/>
    <property type="molecule type" value="Genomic_DNA"/>
</dbReference>
<evidence type="ECO:0000313" key="6">
    <source>
        <dbReference type="Proteomes" id="UP001153069"/>
    </source>
</evidence>
<comment type="caution">
    <text evidence="5">The sequence shown here is derived from an EMBL/GenBank/DDBJ whole genome shotgun (WGS) entry which is preliminary data.</text>
</comment>
<name>A0A9N8ES23_9STRA</name>
<reference evidence="5" key="1">
    <citation type="submission" date="2020-06" db="EMBL/GenBank/DDBJ databases">
        <authorList>
            <consortium name="Plant Systems Biology data submission"/>
        </authorList>
    </citation>
    <scope>NUCLEOTIDE SEQUENCE</scope>
    <source>
        <strain evidence="5">D6</strain>
    </source>
</reference>
<organism evidence="5 6">
    <name type="scientific">Seminavis robusta</name>
    <dbReference type="NCBI Taxonomy" id="568900"/>
    <lineage>
        <taxon>Eukaryota</taxon>
        <taxon>Sar</taxon>
        <taxon>Stramenopiles</taxon>
        <taxon>Ochrophyta</taxon>
        <taxon>Bacillariophyta</taxon>
        <taxon>Bacillariophyceae</taxon>
        <taxon>Bacillariophycidae</taxon>
        <taxon>Naviculales</taxon>
        <taxon>Naviculaceae</taxon>
        <taxon>Seminavis</taxon>
    </lineage>
</organism>
<keyword evidence="6" id="KW-1185">Reference proteome</keyword>
<proteinExistence type="predicted"/>